<reference evidence="1 2" key="1">
    <citation type="submission" date="2018-07" db="EMBL/GenBank/DDBJ databases">
        <title>Genomic Encyclopedia of Type Strains, Phase III (KMG-III): the genomes of soil and plant-associated and newly described type strains.</title>
        <authorList>
            <person name="Whitman W."/>
        </authorList>
    </citation>
    <scope>NUCLEOTIDE SEQUENCE [LARGE SCALE GENOMIC DNA]</scope>
    <source>
        <strain evidence="1 2">CECT 7287</strain>
    </source>
</reference>
<evidence type="ECO:0000313" key="2">
    <source>
        <dbReference type="Proteomes" id="UP000256977"/>
    </source>
</evidence>
<organism evidence="1 2">
    <name type="scientific">Cohnella phaseoli</name>
    <dbReference type="NCBI Taxonomy" id="456490"/>
    <lineage>
        <taxon>Bacteria</taxon>
        <taxon>Bacillati</taxon>
        <taxon>Bacillota</taxon>
        <taxon>Bacilli</taxon>
        <taxon>Bacillales</taxon>
        <taxon>Paenibacillaceae</taxon>
        <taxon>Cohnella</taxon>
    </lineage>
</organism>
<sequence>MINTMFQRTIIDSLLYERRKKIDMIAYSSNIQSKDIGTFINTLTNCINSVQLDDKPLESLLEQTEVNMNLILNETFRGFTNDDVNAVKKIKESFQCLKKQFSEYKENRSNRERDIKNELSCNHDLARKVINHLNSDDDDFKSRYQTYVNFRYYIEEPLAAITLRKWENQLTKPNEYRRGCKFKFLVHAINTTFENALQQAKSRSIISTSLITDEFQGTYQKSKFGFVYQPNLKNVLLISNSDCYANDIPFCEKRINAEFFSLTYIPLGPNNYLQYNSIKTCKTMHIEEIESDSKKNQNCSIENTAGHELYNEILLRNDPSTNPIAVFLIETEDINDWSVGQAEELATRLKLPLIRI</sequence>
<dbReference type="RefSeq" id="WP_116061945.1">
    <property type="nucleotide sequence ID" value="NZ_QRDZ01000013.1"/>
</dbReference>
<gene>
    <name evidence="1" type="ORF">DFP98_113205</name>
</gene>
<name>A0A3D9JQ36_9BACL</name>
<dbReference type="Proteomes" id="UP000256977">
    <property type="component" value="Unassembled WGS sequence"/>
</dbReference>
<dbReference type="OrthoDB" id="2677330at2"/>
<accession>A0A3D9JQ36</accession>
<evidence type="ECO:0000313" key="1">
    <source>
        <dbReference type="EMBL" id="RED76144.1"/>
    </source>
</evidence>
<dbReference type="AlphaFoldDB" id="A0A3D9JQ36"/>
<comment type="caution">
    <text evidence="1">The sequence shown here is derived from an EMBL/GenBank/DDBJ whole genome shotgun (WGS) entry which is preliminary data.</text>
</comment>
<proteinExistence type="predicted"/>
<dbReference type="EMBL" id="QRDZ01000013">
    <property type="protein sequence ID" value="RED76144.1"/>
    <property type="molecule type" value="Genomic_DNA"/>
</dbReference>
<keyword evidence="2" id="KW-1185">Reference proteome</keyword>
<protein>
    <submittedName>
        <fullName evidence="1">Uncharacterized protein</fullName>
    </submittedName>
</protein>